<feature type="transmembrane region" description="Helical" evidence="5">
    <location>
        <begin position="75"/>
        <end position="97"/>
    </location>
</feature>
<gene>
    <name evidence="6" type="ORF">SAMN05192560_0331</name>
</gene>
<evidence type="ECO:0000313" key="6">
    <source>
        <dbReference type="EMBL" id="SNR64409.1"/>
    </source>
</evidence>
<evidence type="ECO:0000256" key="2">
    <source>
        <dbReference type="ARBA" id="ARBA00022692"/>
    </source>
</evidence>
<feature type="transmembrane region" description="Helical" evidence="5">
    <location>
        <begin position="104"/>
        <end position="125"/>
    </location>
</feature>
<dbReference type="GO" id="GO:0005886">
    <property type="term" value="C:plasma membrane"/>
    <property type="evidence" value="ECO:0007669"/>
    <property type="project" value="UniProtKB-SubCell"/>
</dbReference>
<dbReference type="InterPro" id="IPR002781">
    <property type="entry name" value="TM_pro_TauE-like"/>
</dbReference>
<keyword evidence="5" id="KW-1003">Cell membrane</keyword>
<comment type="similarity">
    <text evidence="5">Belongs to the 4-toluene sulfonate uptake permease (TSUP) (TC 2.A.102) family.</text>
</comment>
<dbReference type="OrthoDB" id="457670at2"/>
<feature type="transmembrane region" description="Helical" evidence="5">
    <location>
        <begin position="211"/>
        <end position="234"/>
    </location>
</feature>
<keyword evidence="3 5" id="KW-1133">Transmembrane helix</keyword>
<accession>A0A238Y277</accession>
<evidence type="ECO:0000256" key="3">
    <source>
        <dbReference type="ARBA" id="ARBA00022989"/>
    </source>
</evidence>
<sequence length="263" mass="27370">MDFLLYFIAGAGAGILSGLLGVGGGTIIVPILVFIFTSLAFPAQHIMHLALGTSLATIIVTSISSARAHHRKQNVHWPVVMLIAPGIVLGTLVGAWLAGQMDTFLLKCIFAVFVLLIATQILLNFTPPAHRQLPGNVGISLMGTIIGVISSLVGIGGGSLSVPFLIYCNFNARYAIGTSSAIGLPIAVAGTIGFIAAGLSAENLPGFSLGYIYLPALLGIAVASMLTAPIGAHLAHRLPVPILKKLFALLLYIVGLKMLWSLL</sequence>
<proteinExistence type="inferred from homology"/>
<evidence type="ECO:0000256" key="5">
    <source>
        <dbReference type="RuleBase" id="RU363041"/>
    </source>
</evidence>
<reference evidence="7" key="1">
    <citation type="submission" date="2017-06" db="EMBL/GenBank/DDBJ databases">
        <authorList>
            <person name="Varghese N."/>
            <person name="Submissions S."/>
        </authorList>
    </citation>
    <scope>NUCLEOTIDE SEQUENCE [LARGE SCALE GENOMIC DNA]</scope>
    <source>
        <strain evidence="7">Ca-68</strain>
    </source>
</reference>
<evidence type="ECO:0000256" key="1">
    <source>
        <dbReference type="ARBA" id="ARBA00004141"/>
    </source>
</evidence>
<keyword evidence="2 5" id="KW-0812">Transmembrane</keyword>
<evidence type="ECO:0000313" key="7">
    <source>
        <dbReference type="Proteomes" id="UP000198305"/>
    </source>
</evidence>
<dbReference type="Proteomes" id="UP000198305">
    <property type="component" value="Unassembled WGS sequence"/>
</dbReference>
<evidence type="ECO:0000256" key="4">
    <source>
        <dbReference type="ARBA" id="ARBA00023136"/>
    </source>
</evidence>
<feature type="transmembrane region" description="Helical" evidence="5">
    <location>
        <begin position="145"/>
        <end position="167"/>
    </location>
</feature>
<feature type="transmembrane region" description="Helical" evidence="5">
    <location>
        <begin position="49"/>
        <end position="69"/>
    </location>
</feature>
<keyword evidence="7" id="KW-1185">Reference proteome</keyword>
<dbReference type="PANTHER" id="PTHR43483:SF3">
    <property type="entry name" value="MEMBRANE TRANSPORTER PROTEIN HI_0806-RELATED"/>
    <property type="match status" value="1"/>
</dbReference>
<dbReference type="PANTHER" id="PTHR43483">
    <property type="entry name" value="MEMBRANE TRANSPORTER PROTEIN HI_0806-RELATED"/>
    <property type="match status" value="1"/>
</dbReference>
<dbReference type="EMBL" id="FZOA01000001">
    <property type="protein sequence ID" value="SNR64409.1"/>
    <property type="molecule type" value="Genomic_DNA"/>
</dbReference>
<dbReference type="AlphaFoldDB" id="A0A238Y277"/>
<organism evidence="6 7">
    <name type="scientific">Methylobacillus rhizosphaerae</name>
    <dbReference type="NCBI Taxonomy" id="551994"/>
    <lineage>
        <taxon>Bacteria</taxon>
        <taxon>Pseudomonadati</taxon>
        <taxon>Pseudomonadota</taxon>
        <taxon>Betaproteobacteria</taxon>
        <taxon>Nitrosomonadales</taxon>
        <taxon>Methylophilaceae</taxon>
        <taxon>Methylobacillus</taxon>
    </lineage>
</organism>
<feature type="transmembrane region" description="Helical" evidence="5">
    <location>
        <begin position="174"/>
        <end position="199"/>
    </location>
</feature>
<dbReference type="RefSeq" id="WP_089374473.1">
    <property type="nucleotide sequence ID" value="NZ_FZOA01000001.1"/>
</dbReference>
<comment type="subcellular location">
    <subcellularLocation>
        <location evidence="5">Cell membrane</location>
        <topology evidence="5">Multi-pass membrane protein</topology>
    </subcellularLocation>
    <subcellularLocation>
        <location evidence="1">Membrane</location>
        <topology evidence="1">Multi-pass membrane protein</topology>
    </subcellularLocation>
</comment>
<dbReference type="Pfam" id="PF01925">
    <property type="entry name" value="TauE"/>
    <property type="match status" value="1"/>
</dbReference>
<feature type="transmembrane region" description="Helical" evidence="5">
    <location>
        <begin position="6"/>
        <end position="37"/>
    </location>
</feature>
<keyword evidence="4 5" id="KW-0472">Membrane</keyword>
<name>A0A238Y277_9PROT</name>
<feature type="transmembrane region" description="Helical" evidence="5">
    <location>
        <begin position="246"/>
        <end position="262"/>
    </location>
</feature>
<protein>
    <recommendedName>
        <fullName evidence="5">Probable membrane transporter protein</fullName>
    </recommendedName>
</protein>